<dbReference type="RefSeq" id="WP_033080964.1">
    <property type="nucleotide sequence ID" value="NZ_JQEC01000006.1"/>
</dbReference>
<comment type="caution">
    <text evidence="3">The sequence shown here is derived from an EMBL/GenBank/DDBJ whole genome shotgun (WGS) entry which is preliminary data.</text>
</comment>
<proteinExistence type="predicted"/>
<protein>
    <recommendedName>
        <fullName evidence="2">ATP-grasp domain-containing protein</fullName>
    </recommendedName>
</protein>
<dbReference type="Gene3D" id="3.30.470.20">
    <property type="entry name" value="ATP-grasp fold, B domain"/>
    <property type="match status" value="1"/>
</dbReference>
<evidence type="ECO:0000313" key="4">
    <source>
        <dbReference type="Proteomes" id="UP000029868"/>
    </source>
</evidence>
<dbReference type="EMBL" id="JQEC01000006">
    <property type="protein sequence ID" value="KGJ96784.1"/>
    <property type="molecule type" value="Genomic_DNA"/>
</dbReference>
<dbReference type="SUPFAM" id="SSF56059">
    <property type="entry name" value="Glutathione synthetase ATP-binding domain-like"/>
    <property type="match status" value="1"/>
</dbReference>
<sequence>MARNWRGNYNVLVPQADSMGAIAVIRSLGQHGYNIFAVSADPNALGCRSSFITEASKCPQYGENYLNWLRSYIETHKIHVIIPSEDFYLIIKDDFSEFSHLIPVSSSKKNIYLCLSKADVFASFLRSCVGPLNKNIPNTQIVASENDVCWQEIKHWRYPLFIKGDGFYSNFEVRASVISVGSEVEARQAIKSALQGYKKVLIQDCCKGVKATVNLLFQEGRLLAESMVIATHESPNTGGLTSLRHSWWHQDMYEDAVVRLRHLNWNGPAMVEYKWDKKNNNFTFIELNSRYWAALNLDILAGVHFPCIHLDYFFAKMSPKEPIRLEKPIKVRNALPADFGYMLSSIKDRKVSKVKKVYIILEFFLLFIHPKIKADLLYPNDRKLYFINLRAFIKDFCQSCLRRLK</sequence>
<keyword evidence="1" id="KW-0547">Nucleotide-binding</keyword>
<gene>
    <name evidence="3" type="ORF">GAB14E_1660</name>
</gene>
<evidence type="ECO:0000259" key="2">
    <source>
        <dbReference type="PROSITE" id="PS50975"/>
    </source>
</evidence>
<dbReference type="PATRIC" id="fig|28229.3.peg.828"/>
<feature type="domain" description="ATP-grasp" evidence="2">
    <location>
        <begin position="126"/>
        <end position="314"/>
    </location>
</feature>
<reference evidence="3 4" key="1">
    <citation type="submission" date="2014-08" db="EMBL/GenBank/DDBJ databases">
        <title>Genomic and Phenotypic Diversity of Colwellia psychrerythraea strains from Disparate Marine Basins.</title>
        <authorList>
            <person name="Techtmann S.M."/>
            <person name="Stelling S.C."/>
            <person name="Utturkar S.M."/>
            <person name="Alshibli N."/>
            <person name="Harris A."/>
            <person name="Brown S.D."/>
            <person name="Hazen T.C."/>
        </authorList>
    </citation>
    <scope>NUCLEOTIDE SEQUENCE [LARGE SCALE GENOMIC DNA]</scope>
    <source>
        <strain evidence="3 4">GAB14E</strain>
    </source>
</reference>
<evidence type="ECO:0000256" key="1">
    <source>
        <dbReference type="PROSITE-ProRule" id="PRU00409"/>
    </source>
</evidence>
<dbReference type="PROSITE" id="PS50975">
    <property type="entry name" value="ATP_GRASP"/>
    <property type="match status" value="1"/>
</dbReference>
<dbReference type="OrthoDB" id="5372487at2"/>
<dbReference type="Gene3D" id="3.40.50.20">
    <property type="match status" value="1"/>
</dbReference>
<organism evidence="3 4">
    <name type="scientific">Colwellia psychrerythraea</name>
    <name type="common">Vibrio psychroerythus</name>
    <dbReference type="NCBI Taxonomy" id="28229"/>
    <lineage>
        <taxon>Bacteria</taxon>
        <taxon>Pseudomonadati</taxon>
        <taxon>Pseudomonadota</taxon>
        <taxon>Gammaproteobacteria</taxon>
        <taxon>Alteromonadales</taxon>
        <taxon>Colwelliaceae</taxon>
        <taxon>Colwellia</taxon>
    </lineage>
</organism>
<dbReference type="GO" id="GO:0005524">
    <property type="term" value="F:ATP binding"/>
    <property type="evidence" value="ECO:0007669"/>
    <property type="project" value="UniProtKB-UniRule"/>
</dbReference>
<dbReference type="AlphaFoldDB" id="A0A099L1C2"/>
<keyword evidence="1" id="KW-0067">ATP-binding</keyword>
<evidence type="ECO:0000313" key="3">
    <source>
        <dbReference type="EMBL" id="KGJ96784.1"/>
    </source>
</evidence>
<name>A0A099L1C2_COLPS</name>
<accession>A0A099L1C2</accession>
<dbReference type="Proteomes" id="UP000029868">
    <property type="component" value="Unassembled WGS sequence"/>
</dbReference>
<dbReference type="InterPro" id="IPR011761">
    <property type="entry name" value="ATP-grasp"/>
</dbReference>
<dbReference type="GO" id="GO:0046872">
    <property type="term" value="F:metal ion binding"/>
    <property type="evidence" value="ECO:0007669"/>
    <property type="project" value="InterPro"/>
</dbReference>